<sequence length="105" mass="11690">MRNKSPHLGDHWIFLETALLQFDRPGTIEFLRRALLQQFVGKIEMHALATGRVGDGTRRFSCSHKGRAARNNTTMKQVAAIDEEAALAPAEKASLNHVRVRAGRA</sequence>
<reference evidence="1 2" key="1">
    <citation type="submission" date="2018-05" db="EMBL/GenBank/DDBJ databases">
        <title>Genomic Encyclopedia of Type Strains, Phase IV (KMG-IV): sequencing the most valuable type-strain genomes for metagenomic binning, comparative biology and taxonomic classification.</title>
        <authorList>
            <person name="Goeker M."/>
        </authorList>
    </citation>
    <scope>NUCLEOTIDE SEQUENCE [LARGE SCALE GENOMIC DNA]</scope>
    <source>
        <strain evidence="1 2">DSM 3183</strain>
    </source>
</reference>
<evidence type="ECO:0000313" key="2">
    <source>
        <dbReference type="Proteomes" id="UP000248014"/>
    </source>
</evidence>
<proteinExistence type="predicted"/>
<keyword evidence="2" id="KW-1185">Reference proteome</keyword>
<evidence type="ECO:0000313" key="1">
    <source>
        <dbReference type="EMBL" id="PXW75036.1"/>
    </source>
</evidence>
<dbReference type="AlphaFoldDB" id="A0A2V3UZV4"/>
<comment type="caution">
    <text evidence="1">The sequence shown here is derived from an EMBL/GenBank/DDBJ whole genome shotgun (WGS) entry which is preliminary data.</text>
</comment>
<name>A0A2V3UZV4_9SPHN</name>
<gene>
    <name evidence="1" type="ORF">C7451_1073</name>
</gene>
<accession>A0A2V3UZV4</accession>
<dbReference type="Proteomes" id="UP000248014">
    <property type="component" value="Unassembled WGS sequence"/>
</dbReference>
<dbReference type="EMBL" id="QJJM01000007">
    <property type="protein sequence ID" value="PXW75036.1"/>
    <property type="molecule type" value="Genomic_DNA"/>
</dbReference>
<protein>
    <submittedName>
        <fullName evidence="1">Uncharacterized protein</fullName>
    </submittedName>
</protein>
<organism evidence="1 2">
    <name type="scientific">Blastomonas natatoria</name>
    <dbReference type="NCBI Taxonomy" id="34015"/>
    <lineage>
        <taxon>Bacteria</taxon>
        <taxon>Pseudomonadati</taxon>
        <taxon>Pseudomonadota</taxon>
        <taxon>Alphaproteobacteria</taxon>
        <taxon>Sphingomonadales</taxon>
        <taxon>Sphingomonadaceae</taxon>
        <taxon>Blastomonas</taxon>
    </lineage>
</organism>